<reference evidence="2 3" key="1">
    <citation type="submission" date="2020-12" db="EMBL/GenBank/DDBJ databases">
        <title>Hymenobacter sp.</title>
        <authorList>
            <person name="Kim M.K."/>
        </authorList>
    </citation>
    <scope>NUCLEOTIDE SEQUENCE [LARGE SCALE GENOMIC DNA]</scope>
    <source>
        <strain evidence="2 3">BT442</strain>
    </source>
</reference>
<proteinExistence type="predicted"/>
<dbReference type="InterPro" id="IPR021257">
    <property type="entry name" value="DUF2809"/>
</dbReference>
<comment type="caution">
    <text evidence="2">The sequence shown here is derived from an EMBL/GenBank/DDBJ whole genome shotgun (WGS) entry which is preliminary data.</text>
</comment>
<feature type="transmembrane region" description="Helical" evidence="1">
    <location>
        <begin position="104"/>
        <end position="123"/>
    </location>
</feature>
<dbReference type="Proteomes" id="UP000625631">
    <property type="component" value="Unassembled WGS sequence"/>
</dbReference>
<evidence type="ECO:0000313" key="3">
    <source>
        <dbReference type="Proteomes" id="UP000625631"/>
    </source>
</evidence>
<keyword evidence="3" id="KW-1185">Reference proteome</keyword>
<evidence type="ECO:0000313" key="2">
    <source>
        <dbReference type="EMBL" id="MBH8557032.1"/>
    </source>
</evidence>
<gene>
    <name evidence="2" type="ORF">I7X13_03165</name>
</gene>
<sequence length="143" mass="15804">MIRIRKRYLLAASLLFLLEVFIALFVHDKIIRPYAGDFLATIFLYCLALGLLKTAPVKVALGVLLTAYLIEALQYVHLLSWLGWQHSRVARIVLGSRFEWVDMLAYTLGIGLVLGIEAGLGAIRSRKIFGTSALDQGKTANAG</sequence>
<feature type="transmembrane region" description="Helical" evidence="1">
    <location>
        <begin position="59"/>
        <end position="84"/>
    </location>
</feature>
<name>A0ABS0Q310_9BACT</name>
<feature type="transmembrane region" description="Helical" evidence="1">
    <location>
        <begin position="7"/>
        <end position="27"/>
    </location>
</feature>
<dbReference type="Pfam" id="PF10990">
    <property type="entry name" value="DUF2809"/>
    <property type="match status" value="1"/>
</dbReference>
<organism evidence="2 3">
    <name type="scientific">Hymenobacter negativus</name>
    <dbReference type="NCBI Taxonomy" id="2795026"/>
    <lineage>
        <taxon>Bacteria</taxon>
        <taxon>Pseudomonadati</taxon>
        <taxon>Bacteroidota</taxon>
        <taxon>Cytophagia</taxon>
        <taxon>Cytophagales</taxon>
        <taxon>Hymenobacteraceae</taxon>
        <taxon>Hymenobacter</taxon>
    </lineage>
</organism>
<keyword evidence="1" id="KW-1133">Transmembrane helix</keyword>
<dbReference type="EMBL" id="JAEDAE010000001">
    <property type="protein sequence ID" value="MBH8557032.1"/>
    <property type="molecule type" value="Genomic_DNA"/>
</dbReference>
<protein>
    <submittedName>
        <fullName evidence="2">DUF2809 domain-containing protein</fullName>
    </submittedName>
</protein>
<dbReference type="RefSeq" id="WP_198074321.1">
    <property type="nucleotide sequence ID" value="NZ_JAEDAE010000001.1"/>
</dbReference>
<evidence type="ECO:0000256" key="1">
    <source>
        <dbReference type="SAM" id="Phobius"/>
    </source>
</evidence>
<accession>A0ABS0Q310</accession>
<feature type="transmembrane region" description="Helical" evidence="1">
    <location>
        <begin position="33"/>
        <end position="52"/>
    </location>
</feature>
<keyword evidence="1" id="KW-0812">Transmembrane</keyword>
<keyword evidence="1" id="KW-0472">Membrane</keyword>